<sequence>MTNGRVPKVMRQSAPYRSIRRLVRLSAQSAATLSTKVVNPSHYSELTATLNSHDRSEKDFEAACCVTRILMDEW</sequence>
<accession>A0ABW8JZR1</accession>
<dbReference type="EMBL" id="JADIKM010000006">
    <property type="protein sequence ID" value="MFK2905740.1"/>
    <property type="molecule type" value="Genomic_DNA"/>
</dbReference>
<dbReference type="Proteomes" id="UP001620460">
    <property type="component" value="Unassembled WGS sequence"/>
</dbReference>
<organism evidence="1 2">
    <name type="scientific">Dyella ginsengisoli</name>
    <dbReference type="NCBI Taxonomy" id="363848"/>
    <lineage>
        <taxon>Bacteria</taxon>
        <taxon>Pseudomonadati</taxon>
        <taxon>Pseudomonadota</taxon>
        <taxon>Gammaproteobacteria</taxon>
        <taxon>Lysobacterales</taxon>
        <taxon>Rhodanobacteraceae</taxon>
        <taxon>Dyella</taxon>
    </lineage>
</organism>
<proteinExistence type="predicted"/>
<keyword evidence="2" id="KW-1185">Reference proteome</keyword>
<dbReference type="RefSeq" id="WP_404635447.1">
    <property type="nucleotide sequence ID" value="NZ_JADIKM010000006.1"/>
</dbReference>
<protein>
    <submittedName>
        <fullName evidence="1">Uncharacterized protein</fullName>
    </submittedName>
</protein>
<name>A0ABW8JZR1_9GAMM</name>
<reference evidence="1 2" key="1">
    <citation type="submission" date="2020-10" db="EMBL/GenBank/DDBJ databases">
        <title>Phylogeny of dyella-like bacteria.</title>
        <authorList>
            <person name="Fu J."/>
        </authorList>
    </citation>
    <scope>NUCLEOTIDE SEQUENCE [LARGE SCALE GENOMIC DNA]</scope>
    <source>
        <strain evidence="1 2">Gsoil3046</strain>
    </source>
</reference>
<evidence type="ECO:0000313" key="1">
    <source>
        <dbReference type="EMBL" id="MFK2905740.1"/>
    </source>
</evidence>
<comment type="caution">
    <text evidence="1">The sequence shown here is derived from an EMBL/GenBank/DDBJ whole genome shotgun (WGS) entry which is preliminary data.</text>
</comment>
<gene>
    <name evidence="1" type="ORF">ISP17_17410</name>
</gene>
<evidence type="ECO:0000313" key="2">
    <source>
        <dbReference type="Proteomes" id="UP001620460"/>
    </source>
</evidence>